<gene>
    <name evidence="1" type="ORF">PV04_09852</name>
</gene>
<dbReference type="Proteomes" id="UP000054266">
    <property type="component" value="Unassembled WGS sequence"/>
</dbReference>
<protein>
    <submittedName>
        <fullName evidence="1">Uncharacterized protein</fullName>
    </submittedName>
</protein>
<accession>A0A0D2F523</accession>
<dbReference type="AlphaFoldDB" id="A0A0D2F523"/>
<proteinExistence type="predicted"/>
<evidence type="ECO:0000313" key="2">
    <source>
        <dbReference type="Proteomes" id="UP000054266"/>
    </source>
</evidence>
<organism evidence="1 2">
    <name type="scientific">Phialophora macrospora</name>
    <dbReference type="NCBI Taxonomy" id="1851006"/>
    <lineage>
        <taxon>Eukaryota</taxon>
        <taxon>Fungi</taxon>
        <taxon>Dikarya</taxon>
        <taxon>Ascomycota</taxon>
        <taxon>Pezizomycotina</taxon>
        <taxon>Eurotiomycetes</taxon>
        <taxon>Chaetothyriomycetidae</taxon>
        <taxon>Chaetothyriales</taxon>
        <taxon>Herpotrichiellaceae</taxon>
        <taxon>Phialophora</taxon>
    </lineage>
</organism>
<keyword evidence="2" id="KW-1185">Reference proteome</keyword>
<reference evidence="1 2" key="1">
    <citation type="submission" date="2015-01" db="EMBL/GenBank/DDBJ databases">
        <title>The Genome Sequence of Capronia semiimmersa CBS27337.</title>
        <authorList>
            <consortium name="The Broad Institute Genomics Platform"/>
            <person name="Cuomo C."/>
            <person name="de Hoog S."/>
            <person name="Gorbushina A."/>
            <person name="Stielow B."/>
            <person name="Teixiera M."/>
            <person name="Abouelleil A."/>
            <person name="Chapman S.B."/>
            <person name="Priest M."/>
            <person name="Young S.K."/>
            <person name="Wortman J."/>
            <person name="Nusbaum C."/>
            <person name="Birren B."/>
        </authorList>
    </citation>
    <scope>NUCLEOTIDE SEQUENCE [LARGE SCALE GENOMIC DNA]</scope>
    <source>
        <strain evidence="1 2">CBS 27337</strain>
    </source>
</reference>
<name>A0A0D2F523_9EURO</name>
<sequence length="142" mass="16217">MVQPFTFEYDAAFNACDYLLTPPVLSHSEHNFTNGARAQLLSIRLTAVTCAVLPNGQRSEPVRQRQHTHILPHLYELLQTHATYRTSSRKYVISSVWEPQVENQHWRWKGKEGHAGSKAGRQTSLGDPLFAGSYQARMLRQK</sequence>
<dbReference type="HOGENOM" id="CLU_1815563_0_0_1"/>
<dbReference type="EMBL" id="KN846962">
    <property type="protein sequence ID" value="KIW62968.1"/>
    <property type="molecule type" value="Genomic_DNA"/>
</dbReference>
<evidence type="ECO:0000313" key="1">
    <source>
        <dbReference type="EMBL" id="KIW62968.1"/>
    </source>
</evidence>